<gene>
    <name evidence="1" type="primary">22</name>
    <name evidence="1" type="ORF">SEA_PHIVES_22</name>
</gene>
<evidence type="ECO:0000313" key="1">
    <source>
        <dbReference type="EMBL" id="QOP65150.1"/>
    </source>
</evidence>
<evidence type="ECO:0000313" key="2">
    <source>
        <dbReference type="Proteomes" id="UP000594072"/>
    </source>
</evidence>
<organism evidence="1 2">
    <name type="scientific">Arthrobacter phage Phives</name>
    <dbReference type="NCBI Taxonomy" id="2776856"/>
    <lineage>
        <taxon>Viruses</taxon>
        <taxon>Duplodnaviria</taxon>
        <taxon>Heunggongvirae</taxon>
        <taxon>Uroviricota</taxon>
        <taxon>Caudoviricetes</taxon>
        <taxon>Casidaviridae</taxon>
        <taxon>Yangvirus</taxon>
        <taxon>Yangvirus phives</taxon>
    </lineage>
</organism>
<name>A0A7M1CL47_9CAUD</name>
<sequence>MADTDLIKYARARDDQDFVWRVAAAMRLDARYKFDANPVMSAEAHKLMDWTLDNPLTAPPLMVAFVATDPAVAAGVTVENGAIDTSGATDAAIRAAVGFSWESVARRMFLP</sequence>
<dbReference type="RefSeq" id="YP_010677656.1">
    <property type="nucleotide sequence ID" value="NC_071024.1"/>
</dbReference>
<dbReference type="KEGG" id="vg:77954040"/>
<dbReference type="Proteomes" id="UP000594072">
    <property type="component" value="Segment"/>
</dbReference>
<dbReference type="GeneID" id="77954040"/>
<proteinExistence type="predicted"/>
<accession>A0A7M1CL47</accession>
<reference evidence="2" key="1">
    <citation type="submission" date="2020-08" db="EMBL/GenBank/DDBJ databases">
        <authorList>
            <person name="Jean-Baptiste R."/>
            <person name="Gibb B.P."/>
            <person name="Hussain S.I."/>
            <person name="Kamruzzaman M.A."/>
            <person name="Mosfique B."/>
            <person name="McPherson K.A."/>
            <person name="LaCorte G.A."/>
            <person name="Khan M.A."/>
            <person name="Chohan S."/>
            <person name="Le T.Q."/>
            <person name="Hernandez K.M."/>
            <person name="Mata K."/>
            <person name="Percy M."/>
            <person name="Ball S.L."/>
            <person name="Garlena R.A."/>
            <person name="Russell D.A."/>
            <person name="Pope W.H."/>
            <person name="Jacobs-Sera D."/>
            <person name="Hatfull G.F."/>
        </authorList>
    </citation>
    <scope>NUCLEOTIDE SEQUENCE [LARGE SCALE GENOMIC DNA]</scope>
</reference>
<dbReference type="EMBL" id="MT889376">
    <property type="protein sequence ID" value="QOP65150.1"/>
    <property type="molecule type" value="Genomic_DNA"/>
</dbReference>
<protein>
    <submittedName>
        <fullName evidence="1">Uncharacterized protein</fullName>
    </submittedName>
</protein>
<keyword evidence="2" id="KW-1185">Reference proteome</keyword>